<dbReference type="InterPro" id="IPR019734">
    <property type="entry name" value="TPR_rpt"/>
</dbReference>
<keyword evidence="1" id="KW-0802">TPR repeat</keyword>
<comment type="caution">
    <text evidence="3">The sequence shown here is derived from an EMBL/GenBank/DDBJ whole genome shotgun (WGS) entry which is preliminary data.</text>
</comment>
<feature type="repeat" description="TPR" evidence="1">
    <location>
        <begin position="137"/>
        <end position="170"/>
    </location>
</feature>
<dbReference type="GO" id="GO:0000127">
    <property type="term" value="C:transcription factor TFIIIC complex"/>
    <property type="evidence" value="ECO:0007669"/>
    <property type="project" value="TreeGrafter"/>
</dbReference>
<protein>
    <submittedName>
        <fullName evidence="3">Uncharacterized protein</fullName>
    </submittedName>
</protein>
<gene>
    <name evidence="3" type="ORF">M569_03577</name>
</gene>
<organism evidence="3 4">
    <name type="scientific">Genlisea aurea</name>
    <dbReference type="NCBI Taxonomy" id="192259"/>
    <lineage>
        <taxon>Eukaryota</taxon>
        <taxon>Viridiplantae</taxon>
        <taxon>Streptophyta</taxon>
        <taxon>Embryophyta</taxon>
        <taxon>Tracheophyta</taxon>
        <taxon>Spermatophyta</taxon>
        <taxon>Magnoliopsida</taxon>
        <taxon>eudicotyledons</taxon>
        <taxon>Gunneridae</taxon>
        <taxon>Pentapetalae</taxon>
        <taxon>asterids</taxon>
        <taxon>lamiids</taxon>
        <taxon>Lamiales</taxon>
        <taxon>Lentibulariaceae</taxon>
        <taxon>Genlisea</taxon>
    </lineage>
</organism>
<feature type="compositionally biased region" description="Basic residues" evidence="2">
    <location>
        <begin position="86"/>
        <end position="96"/>
    </location>
</feature>
<evidence type="ECO:0000256" key="2">
    <source>
        <dbReference type="SAM" id="MobiDB-lite"/>
    </source>
</evidence>
<dbReference type="Proteomes" id="UP000015453">
    <property type="component" value="Unassembled WGS sequence"/>
</dbReference>
<sequence length="608" mass="68247">EIRSEVNFGGDEEQEEDGDDVGVSDDGEAEYEFRFRGEMDPLSFAEDEDASGLQPYERFEWMQHHYEEEMATKQRPPLQPCSRNRANVRGRKRGSKNKLNPEVNKKLGNATLHYAHGRYEEAISVLKEVIRLAPNLSDPYHTLGLIYTAINDNKRALNFYMIAAHLSPKNASLWKLLVSRSIEQGDTGQANYCLNKAIIADPEDTGLLFLRASLYVELGEYHKAAEAYEKITNRCPDKIEALNEATLLYKRCGQCQRAITMLEGYLKNHVHDDNLGAVDLLASVLMETNEYARALEHIEHILQAYGTEKEVPLNLNIKAGICHAHLGHLGTAEAFFAVLKPEDAHTHPDAIVDVADSLMAIGQYESSLKYYFMLEEAADKNNGSLCLKIARCYVLLGERAKGIEYYYKAVQELDNSIDARLGLSSLLLEDDRSDEAISVLSPPSESESLDTTPSTSKSSWWLSGKIKLKLAQIYKSKGSIDGFVDSLFPVIHETMLLETVHQKFKNRKRLSRSVLSERVKVLDDQKTDNVFQGFRPVASSAVLNKAARAKRLLQKKAAEKEANKAAALAAGIEWNSDDSDDESPQVSRRPPLPDFLKDEESHLLILEV</sequence>
<dbReference type="GO" id="GO:0006383">
    <property type="term" value="P:transcription by RNA polymerase III"/>
    <property type="evidence" value="ECO:0007669"/>
    <property type="project" value="InterPro"/>
</dbReference>
<evidence type="ECO:0000313" key="3">
    <source>
        <dbReference type="EMBL" id="EPS71182.1"/>
    </source>
</evidence>
<dbReference type="EMBL" id="AUSU01001367">
    <property type="protein sequence ID" value="EPS71182.1"/>
    <property type="molecule type" value="Genomic_DNA"/>
</dbReference>
<evidence type="ECO:0000313" key="4">
    <source>
        <dbReference type="Proteomes" id="UP000015453"/>
    </source>
</evidence>
<reference evidence="3 4" key="1">
    <citation type="journal article" date="2013" name="BMC Genomics">
        <title>The miniature genome of a carnivorous plant Genlisea aurea contains a low number of genes and short non-coding sequences.</title>
        <authorList>
            <person name="Leushkin E.V."/>
            <person name="Sutormin R.A."/>
            <person name="Nabieva E.R."/>
            <person name="Penin A.A."/>
            <person name="Kondrashov A.S."/>
            <person name="Logacheva M.D."/>
        </authorList>
    </citation>
    <scope>NUCLEOTIDE SEQUENCE [LARGE SCALE GENOMIC DNA]</scope>
</reference>
<dbReference type="Gene3D" id="1.25.40.10">
    <property type="entry name" value="Tetratricopeptide repeat domain"/>
    <property type="match status" value="2"/>
</dbReference>
<dbReference type="PANTHER" id="PTHR23082:SF0">
    <property type="entry name" value="GENERAL TRANSCRIPTION FACTOR 3C POLYPEPTIDE 3"/>
    <property type="match status" value="1"/>
</dbReference>
<dbReference type="InterPro" id="IPR011990">
    <property type="entry name" value="TPR-like_helical_dom_sf"/>
</dbReference>
<dbReference type="SUPFAM" id="SSF48452">
    <property type="entry name" value="TPR-like"/>
    <property type="match status" value="1"/>
</dbReference>
<keyword evidence="4" id="KW-1185">Reference proteome</keyword>
<dbReference type="AlphaFoldDB" id="S8EF43"/>
<feature type="repeat" description="TPR" evidence="1">
    <location>
        <begin position="103"/>
        <end position="136"/>
    </location>
</feature>
<name>S8EF43_9LAMI</name>
<accession>S8EF43</accession>
<dbReference type="Pfam" id="PF13181">
    <property type="entry name" value="TPR_8"/>
    <property type="match status" value="2"/>
</dbReference>
<feature type="repeat" description="TPR" evidence="1">
    <location>
        <begin position="205"/>
        <end position="238"/>
    </location>
</feature>
<feature type="compositionally biased region" description="Acidic residues" evidence="2">
    <location>
        <begin position="10"/>
        <end position="29"/>
    </location>
</feature>
<feature type="region of interest" description="Disordered" evidence="2">
    <location>
        <begin position="573"/>
        <end position="595"/>
    </location>
</feature>
<feature type="region of interest" description="Disordered" evidence="2">
    <location>
        <begin position="69"/>
        <end position="102"/>
    </location>
</feature>
<dbReference type="PANTHER" id="PTHR23082">
    <property type="entry name" value="TRANSCRIPTION INITIATION FACTOR IIIC TFIIIC , POLYPEPTIDE 3-RELATED"/>
    <property type="match status" value="1"/>
</dbReference>
<dbReference type="PROSITE" id="PS50005">
    <property type="entry name" value="TPR"/>
    <property type="match status" value="3"/>
</dbReference>
<dbReference type="OrthoDB" id="9991317at2759"/>
<dbReference type="InterPro" id="IPR039340">
    <property type="entry name" value="Tfc4/TFIIIC-102/Sfc4"/>
</dbReference>
<feature type="non-terminal residue" evidence="3">
    <location>
        <position position="608"/>
    </location>
</feature>
<feature type="region of interest" description="Disordered" evidence="2">
    <location>
        <begin position="1"/>
        <end position="29"/>
    </location>
</feature>
<feature type="non-terminal residue" evidence="3">
    <location>
        <position position="1"/>
    </location>
</feature>
<proteinExistence type="predicted"/>
<dbReference type="SMART" id="SM00028">
    <property type="entry name" value="TPR"/>
    <property type="match status" value="6"/>
</dbReference>
<evidence type="ECO:0000256" key="1">
    <source>
        <dbReference type="PROSITE-ProRule" id="PRU00339"/>
    </source>
</evidence>